<keyword evidence="3" id="KW-1185">Reference proteome</keyword>
<evidence type="ECO:0000313" key="2">
    <source>
        <dbReference type="EMBL" id="GJT80406.1"/>
    </source>
</evidence>
<dbReference type="Proteomes" id="UP001151760">
    <property type="component" value="Unassembled WGS sequence"/>
</dbReference>
<protein>
    <recommendedName>
        <fullName evidence="4">Synaptobrevin, longin-like domain protein</fullName>
    </recommendedName>
</protein>
<sequence length="683" mass="76321">MANLKYSDKHNMVAFLKKPNGSDDFHEIVDFLKRTPLRYALTHNPTIYDSLVKQFWQTATVRTIANGNQELLATIDGKAYTITEASVRSSLQLADATGITNLPDAEIHEGLATMGYVSDGTLTFWKKHFTPQWKFLIHTILHCMSPKSGGWDQFSSNIATTLICLSSNRVYNFSKLTFDGMVNNLDSKFNFLMYPRFLQMILGIRIANTGQHIALVLIKKIFGNMKRGFEGNHVPLLPAMLAPAQGEGLAIPAGSQPTPTVFIPSTSQKPIPPLTEPSISSPSRITDRQEPDIPQSQCPTPTPVADEVTTTSVEVDAEGAATTTASLEARLDSGNIHESPLRPHDAPLPEVNTSGSIEDSVKLKELMELVPKLVLQIDSLEKELTKTTQIFGNEVLTLKNKGKKSQDDRSKDFITPSEFSASGEAQEHDISPTLLDAAKTLTQVASGGVSTYKRRRRKGKAKMVEEDVQTVQKTKKKLEQEKAGFAEGIRLQAQLDVEVAEQIYIDEMIAKRIEEETEMTNQQKQRMAQVQFEAQYYTEEDWDVIKAKLEVNAKLVKNMQGEDLSEEDFAKRMVDMVNQRKKYFAEERAKAKRTIKARMKRYSEELQTGTSKKQKIIDDSGSAELQEKVAAKDVPVTEEKARETTVPKEEEEDSKTDKEEDMEAIGAIPVATKSPSVVNWKIF</sequence>
<name>A0ABQ5GXP3_9ASTR</name>
<feature type="region of interest" description="Disordered" evidence="1">
    <location>
        <begin position="265"/>
        <end position="305"/>
    </location>
</feature>
<reference evidence="2" key="2">
    <citation type="submission" date="2022-01" db="EMBL/GenBank/DDBJ databases">
        <authorList>
            <person name="Yamashiro T."/>
            <person name="Shiraishi A."/>
            <person name="Satake H."/>
            <person name="Nakayama K."/>
        </authorList>
    </citation>
    <scope>NUCLEOTIDE SEQUENCE</scope>
</reference>
<proteinExistence type="predicted"/>
<gene>
    <name evidence="2" type="ORF">Tco_1054748</name>
</gene>
<comment type="caution">
    <text evidence="2">The sequence shown here is derived from an EMBL/GenBank/DDBJ whole genome shotgun (WGS) entry which is preliminary data.</text>
</comment>
<feature type="region of interest" description="Disordered" evidence="1">
    <location>
        <begin position="608"/>
        <end position="668"/>
    </location>
</feature>
<reference evidence="2" key="1">
    <citation type="journal article" date="2022" name="Int. J. Mol. Sci.">
        <title>Draft Genome of Tanacetum Coccineum: Genomic Comparison of Closely Related Tanacetum-Family Plants.</title>
        <authorList>
            <person name="Yamashiro T."/>
            <person name="Shiraishi A."/>
            <person name="Nakayama K."/>
            <person name="Satake H."/>
        </authorList>
    </citation>
    <scope>NUCLEOTIDE SEQUENCE</scope>
</reference>
<dbReference type="EMBL" id="BQNB010018988">
    <property type="protein sequence ID" value="GJT80406.1"/>
    <property type="molecule type" value="Genomic_DNA"/>
</dbReference>
<feature type="region of interest" description="Disordered" evidence="1">
    <location>
        <begin position="400"/>
        <end position="427"/>
    </location>
</feature>
<feature type="compositionally biased region" description="Basic and acidic residues" evidence="1">
    <location>
        <begin position="625"/>
        <end position="648"/>
    </location>
</feature>
<evidence type="ECO:0000313" key="3">
    <source>
        <dbReference type="Proteomes" id="UP001151760"/>
    </source>
</evidence>
<evidence type="ECO:0008006" key="4">
    <source>
        <dbReference type="Google" id="ProtNLM"/>
    </source>
</evidence>
<feature type="compositionally biased region" description="Acidic residues" evidence="1">
    <location>
        <begin position="649"/>
        <end position="663"/>
    </location>
</feature>
<evidence type="ECO:0000256" key="1">
    <source>
        <dbReference type="SAM" id="MobiDB-lite"/>
    </source>
</evidence>
<organism evidence="2 3">
    <name type="scientific">Tanacetum coccineum</name>
    <dbReference type="NCBI Taxonomy" id="301880"/>
    <lineage>
        <taxon>Eukaryota</taxon>
        <taxon>Viridiplantae</taxon>
        <taxon>Streptophyta</taxon>
        <taxon>Embryophyta</taxon>
        <taxon>Tracheophyta</taxon>
        <taxon>Spermatophyta</taxon>
        <taxon>Magnoliopsida</taxon>
        <taxon>eudicotyledons</taxon>
        <taxon>Gunneridae</taxon>
        <taxon>Pentapetalae</taxon>
        <taxon>asterids</taxon>
        <taxon>campanulids</taxon>
        <taxon>Asterales</taxon>
        <taxon>Asteraceae</taxon>
        <taxon>Asteroideae</taxon>
        <taxon>Anthemideae</taxon>
        <taxon>Anthemidinae</taxon>
        <taxon>Tanacetum</taxon>
    </lineage>
</organism>
<accession>A0ABQ5GXP3</accession>